<feature type="domain" description="MBG" evidence="1">
    <location>
        <begin position="737"/>
        <end position="811"/>
    </location>
</feature>
<proteinExistence type="predicted"/>
<evidence type="ECO:0000313" key="2">
    <source>
        <dbReference type="EMBL" id="MBO8424115.1"/>
    </source>
</evidence>
<dbReference type="Pfam" id="PF18676">
    <property type="entry name" value="MBG_2"/>
    <property type="match status" value="3"/>
</dbReference>
<dbReference type="EMBL" id="JADINF010000094">
    <property type="protein sequence ID" value="MBO8424115.1"/>
    <property type="molecule type" value="Genomic_DNA"/>
</dbReference>
<feature type="domain" description="MBG" evidence="1">
    <location>
        <begin position="129"/>
        <end position="206"/>
    </location>
</feature>
<organism evidence="2 3">
    <name type="scientific">Candidatus Stercoripulliclostridium pullicola</name>
    <dbReference type="NCBI Taxonomy" id="2840953"/>
    <lineage>
        <taxon>Bacteria</taxon>
        <taxon>Bacillati</taxon>
        <taxon>Bacillota</taxon>
        <taxon>Clostridia</taxon>
        <taxon>Eubacteriales</taxon>
        <taxon>Candidatus Stercoripulliclostridium</taxon>
    </lineage>
</organism>
<gene>
    <name evidence="2" type="ORF">IAB16_03780</name>
</gene>
<reference evidence="2" key="2">
    <citation type="journal article" date="2021" name="PeerJ">
        <title>Extensive microbial diversity within the chicken gut microbiome revealed by metagenomics and culture.</title>
        <authorList>
            <person name="Gilroy R."/>
            <person name="Ravi A."/>
            <person name="Getino M."/>
            <person name="Pursley I."/>
            <person name="Horton D.L."/>
            <person name="Alikhan N.F."/>
            <person name="Baker D."/>
            <person name="Gharbi K."/>
            <person name="Hall N."/>
            <person name="Watson M."/>
            <person name="Adriaenssens E.M."/>
            <person name="Foster-Nyarko E."/>
            <person name="Jarju S."/>
            <person name="Secka A."/>
            <person name="Antonio M."/>
            <person name="Oren A."/>
            <person name="Chaudhuri R.R."/>
            <person name="La Ragione R."/>
            <person name="Hildebrand F."/>
            <person name="Pallen M.J."/>
        </authorList>
    </citation>
    <scope>NUCLEOTIDE SEQUENCE</scope>
    <source>
        <strain evidence="2">517</strain>
    </source>
</reference>
<evidence type="ECO:0000313" key="3">
    <source>
        <dbReference type="Proteomes" id="UP000727857"/>
    </source>
</evidence>
<feature type="non-terminal residue" evidence="2">
    <location>
        <position position="1"/>
    </location>
</feature>
<feature type="non-terminal residue" evidence="2">
    <location>
        <position position="989"/>
    </location>
</feature>
<feature type="domain" description="MBG" evidence="1">
    <location>
        <begin position="418"/>
        <end position="493"/>
    </location>
</feature>
<sequence>TYTLTFDLTGEEHDEIVYYSYNLPEARTARLTIDKAPVKITVNPQSSVYDGRMPAASAVAGTDYVITGTVYAQGGVLDDLGVKLTINGGAQAVDAGEYPLTVSISNANYELTAEIGTYMVTQRPVYVQLTSDYASKVYGDEDPDWANNILLAVTILGTGEPDTGLVLNEGLSDVKITAITREAGEAVVSGGYAVTVISAADSNYYVDSSMLRVFEIRPRQITVVFNKAAFTSVYGEALVLPDPDDENQLKLKEGFSLVGEEAGKSLSEAGFRLYFNDGFGGSAGGIVGVEYTAVGVYKEAVKLSCTNGNYSVTFEGGFTADYTVTKRPVWITVTPVTVEYGDSGKLAYALSGTQPDKGGLAFGESKDDIGITLYSELGERPDVGKYNIDCIVGETSNYDVSVMNSPEVVYEVTAREIKIIINDAEKTYGEETPEFEWKLKEGSTMAYDDDVTALRIVLMLKDGADGVEAGTYTITGTSSAGGNYLVVFENATFAVHKKQAVIDVTGVITEYVYTGRSFSITEGASHNNTDVESATSQLKYPDKEFLNVSDSGEYEITIGKTKNFYEAKATITVTIEKATIVFDWSSVEGQEYVYDGTFRYVTGVTVNVYGAAVEYANNTFTDVPEGGVLNVTVSVAETKNIIGASETRAIPVLRATIDVSGLTFESKEYIFDATEKAITVSGTLPWGIEGVEYAGNALTEAGTSEAVAEFIYNANNFNAVENMTATLTITPRPVAIELESAVKIFGEEDPAFNFALAVDQPCEGTDKVLAMWALNATVARASGEDAGKYALTLTGYDRNYSVTIISEGKLTITPREIVFAVTGVFESVYDGNEKEVNVNEALTVAGGSLAPVHADIAASGAVSVSFAEGVSIVDAKLYENAVIFTLTGGNYAASFEGTTENVVTASYTVTRREITVKLRDQRLLKEESIDQNAYDITAGTLVKGDALGIIVSQGELLATDRYELVAEYTNPNYDVTFEMGTLIYAVRAI</sequence>
<evidence type="ECO:0000259" key="1">
    <source>
        <dbReference type="Pfam" id="PF18676"/>
    </source>
</evidence>
<name>A0A940DIJ6_9FIRM</name>
<dbReference type="AlphaFoldDB" id="A0A940DIJ6"/>
<reference evidence="2" key="1">
    <citation type="submission" date="2020-10" db="EMBL/GenBank/DDBJ databases">
        <authorList>
            <person name="Gilroy R."/>
        </authorList>
    </citation>
    <scope>NUCLEOTIDE SEQUENCE</scope>
    <source>
        <strain evidence="2">517</strain>
    </source>
</reference>
<dbReference type="InterPro" id="IPR041286">
    <property type="entry name" value="MBG_2"/>
</dbReference>
<accession>A0A940DIJ6</accession>
<protein>
    <recommendedName>
        <fullName evidence="1">MBG domain-containing protein</fullName>
    </recommendedName>
</protein>
<dbReference type="Proteomes" id="UP000727857">
    <property type="component" value="Unassembled WGS sequence"/>
</dbReference>
<comment type="caution">
    <text evidence="2">The sequence shown here is derived from an EMBL/GenBank/DDBJ whole genome shotgun (WGS) entry which is preliminary data.</text>
</comment>